<dbReference type="SUPFAM" id="SSF54373">
    <property type="entry name" value="FAD-linked reductases, C-terminal domain"/>
    <property type="match status" value="1"/>
</dbReference>
<evidence type="ECO:0000259" key="10">
    <source>
        <dbReference type="PROSITE" id="PS00623"/>
    </source>
</evidence>
<dbReference type="Pfam" id="PF00732">
    <property type="entry name" value="GMC_oxred_N"/>
    <property type="match status" value="1"/>
</dbReference>
<feature type="domain" description="Glucose-methanol-choline oxidoreductase N-terminal" evidence="10">
    <location>
        <begin position="94"/>
        <end position="117"/>
    </location>
</feature>
<evidence type="ECO:0000256" key="1">
    <source>
        <dbReference type="ARBA" id="ARBA00001974"/>
    </source>
</evidence>
<dbReference type="InterPro" id="IPR012132">
    <property type="entry name" value="GMC_OxRdtase"/>
</dbReference>
<dbReference type="InterPro" id="IPR036188">
    <property type="entry name" value="FAD/NAD-bd_sf"/>
</dbReference>
<keyword evidence="4" id="KW-0732">Signal</keyword>
<dbReference type="GO" id="GO:0050660">
    <property type="term" value="F:flavin adenine dinucleotide binding"/>
    <property type="evidence" value="ECO:0007669"/>
    <property type="project" value="InterPro"/>
</dbReference>
<dbReference type="InterPro" id="IPR000172">
    <property type="entry name" value="GMC_OxRdtase_N"/>
</dbReference>
<reference evidence="11" key="1">
    <citation type="submission" date="2020-05" db="EMBL/GenBank/DDBJ databases">
        <title>Mycena genomes resolve the evolution of fungal bioluminescence.</title>
        <authorList>
            <person name="Tsai I.J."/>
        </authorList>
    </citation>
    <scope>NUCLEOTIDE SEQUENCE</scope>
    <source>
        <strain evidence="11">160909Yilan</strain>
    </source>
</reference>
<evidence type="ECO:0000256" key="9">
    <source>
        <dbReference type="RuleBase" id="RU003968"/>
    </source>
</evidence>
<dbReference type="PANTHER" id="PTHR11552:SF201">
    <property type="entry name" value="GLUCOSE-METHANOL-CHOLINE OXIDOREDUCTASE N-TERMINAL DOMAIN-CONTAINING PROTEIN"/>
    <property type="match status" value="1"/>
</dbReference>
<evidence type="ECO:0000256" key="2">
    <source>
        <dbReference type="ARBA" id="ARBA00010790"/>
    </source>
</evidence>
<comment type="similarity">
    <text evidence="2 9">Belongs to the GMC oxidoreductase family.</text>
</comment>
<comment type="cofactor">
    <cofactor evidence="1 8">
        <name>FAD</name>
        <dbReference type="ChEBI" id="CHEBI:57692"/>
    </cofactor>
</comment>
<dbReference type="Pfam" id="PF05199">
    <property type="entry name" value="GMC_oxred_C"/>
    <property type="match status" value="1"/>
</dbReference>
<keyword evidence="5 8" id="KW-0274">FAD</keyword>
<evidence type="ECO:0000313" key="11">
    <source>
        <dbReference type="EMBL" id="KAF7340571.1"/>
    </source>
</evidence>
<dbReference type="InterPro" id="IPR007867">
    <property type="entry name" value="GMC_OxRtase_C"/>
</dbReference>
<feature type="binding site" evidence="8">
    <location>
        <position position="245"/>
    </location>
    <ligand>
        <name>FAD</name>
        <dbReference type="ChEBI" id="CHEBI:57692"/>
    </ligand>
</feature>
<protein>
    <submittedName>
        <fullName evidence="11">GMC oxidoreductase</fullName>
    </submittedName>
</protein>
<dbReference type="PIRSF" id="PIRSF000137">
    <property type="entry name" value="Alcohol_oxidase"/>
    <property type="match status" value="1"/>
</dbReference>
<organism evidence="11 12">
    <name type="scientific">Mycena sanguinolenta</name>
    <dbReference type="NCBI Taxonomy" id="230812"/>
    <lineage>
        <taxon>Eukaryota</taxon>
        <taxon>Fungi</taxon>
        <taxon>Dikarya</taxon>
        <taxon>Basidiomycota</taxon>
        <taxon>Agaricomycotina</taxon>
        <taxon>Agaricomycetes</taxon>
        <taxon>Agaricomycetidae</taxon>
        <taxon>Agaricales</taxon>
        <taxon>Marasmiineae</taxon>
        <taxon>Mycenaceae</taxon>
        <taxon>Mycena</taxon>
    </lineage>
</organism>
<dbReference type="Proteomes" id="UP000623467">
    <property type="component" value="Unassembled WGS sequence"/>
</dbReference>
<evidence type="ECO:0000313" key="12">
    <source>
        <dbReference type="Proteomes" id="UP000623467"/>
    </source>
</evidence>
<gene>
    <name evidence="11" type="ORF">MSAN_02128600</name>
</gene>
<dbReference type="PANTHER" id="PTHR11552">
    <property type="entry name" value="GLUCOSE-METHANOL-CHOLINE GMC OXIDOREDUCTASE"/>
    <property type="match status" value="1"/>
</dbReference>
<evidence type="ECO:0000256" key="7">
    <source>
        <dbReference type="ARBA" id="ARBA00023180"/>
    </source>
</evidence>
<accession>A0A8H7CLK9</accession>
<keyword evidence="12" id="KW-1185">Reference proteome</keyword>
<keyword evidence="3 9" id="KW-0285">Flavoprotein</keyword>
<dbReference type="EMBL" id="JACAZH010000030">
    <property type="protein sequence ID" value="KAF7340571.1"/>
    <property type="molecule type" value="Genomic_DNA"/>
</dbReference>
<dbReference type="SUPFAM" id="SSF51905">
    <property type="entry name" value="FAD/NAD(P)-binding domain"/>
    <property type="match status" value="1"/>
</dbReference>
<evidence type="ECO:0000256" key="4">
    <source>
        <dbReference type="ARBA" id="ARBA00022729"/>
    </source>
</evidence>
<dbReference type="PROSITE" id="PS00623">
    <property type="entry name" value="GMC_OXRED_1"/>
    <property type="match status" value="1"/>
</dbReference>
<sequence>MAPLTFHPDHVVDKSFDYVICGGGTAGLTLAARLTEDPSITVAVLEAGEHNIGEPLIDVPGQFAKTFGNLKFDWSFPTVPQKHSLNKSYLWQRGKGLGGSSAMNFYAWTKPPAADIDAIEALGNPGWNWAEYSKYTRLSETFHPAQKDQTDIFPHTHDLAFRGESGPIQVTAPYSVYTIDKLFQETLVNKGLKAIKDPYGGDITGTWMASGNLDPKSWTRSYAATAYYMPNRERKNLVVLTEATVARILFADAPGKELTATGVEFIHGGNKFKVHAKKEVILSAGAIKSAQILELSGIGRKEILESIGVECKIDLRGVGQNVQDHTFLGVSFELNSNGNHQTYDLMRDPKYAAEAMRLHAELKGMHRIGITSFAYFPLTSATPEAPALIQRAANSVEALKKSGTLEPGQAEILDKQVEMLRDDAVPDLELIAFPGYFTSITAPEEGKSYVTILIVLNHPFSHGTIHAISNDPFAPPAIDPAYFENDNDLENLVQHIKYIRTMSETEPWKSAIVREMDPGPNCQTDEEIRSEIHLRLSWNMLAHRRNDLNAATGKAGCRFPELKVYGTTNLRVVDVGIIPIHLATHTHATAYVIGEKAADLITGRVRE</sequence>
<proteinExistence type="inferred from homology"/>
<evidence type="ECO:0000256" key="5">
    <source>
        <dbReference type="ARBA" id="ARBA00022827"/>
    </source>
</evidence>
<keyword evidence="7" id="KW-0325">Glycoprotein</keyword>
<dbReference type="Gene3D" id="3.50.50.60">
    <property type="entry name" value="FAD/NAD(P)-binding domain"/>
    <property type="match status" value="1"/>
</dbReference>
<evidence type="ECO:0000256" key="3">
    <source>
        <dbReference type="ARBA" id="ARBA00022630"/>
    </source>
</evidence>
<evidence type="ECO:0000256" key="6">
    <source>
        <dbReference type="ARBA" id="ARBA00023002"/>
    </source>
</evidence>
<dbReference type="GO" id="GO:0016614">
    <property type="term" value="F:oxidoreductase activity, acting on CH-OH group of donors"/>
    <property type="evidence" value="ECO:0007669"/>
    <property type="project" value="InterPro"/>
</dbReference>
<evidence type="ECO:0000256" key="8">
    <source>
        <dbReference type="PIRSR" id="PIRSR000137-2"/>
    </source>
</evidence>
<comment type="caution">
    <text evidence="11">The sequence shown here is derived from an EMBL/GenBank/DDBJ whole genome shotgun (WGS) entry which is preliminary data.</text>
</comment>
<dbReference type="OrthoDB" id="269227at2759"/>
<keyword evidence="6" id="KW-0560">Oxidoreductase</keyword>
<name>A0A8H7CLK9_9AGAR</name>
<dbReference type="AlphaFoldDB" id="A0A8H7CLK9"/>
<dbReference type="Gene3D" id="3.30.560.10">
    <property type="entry name" value="Glucose Oxidase, domain 3"/>
    <property type="match status" value="1"/>
</dbReference>